<feature type="transmembrane region" description="Helical" evidence="1">
    <location>
        <begin position="378"/>
        <end position="396"/>
    </location>
</feature>
<feature type="chain" id="PRO_5001787292" description="DUF3999 family protein" evidence="2">
    <location>
        <begin position="22"/>
        <end position="406"/>
    </location>
</feature>
<evidence type="ECO:0000256" key="2">
    <source>
        <dbReference type="SAM" id="SignalP"/>
    </source>
</evidence>
<sequence length="406" mass="46471">MKTIFSILFILFTLSFSSAQNYQGKMNPVPESGLHQILLSPELRSASQNNLDHLRIFDAKKNEVPYVLFEGRSTDLQYENLNILSKNAVPNKVTSIIVANEKALNLDHLTLKIANTDVDKTYSISGSNDNLEWFGLVIDQKIIGLNDAGENFVERDFYFPFNNYKFLRIDFVDKNSLPINVLEVGLEKNYAIKKSKIELQHFEQKITTDKKNKQTKIHISFKDPQVIDAISFDISAPNFYLRDAKIVINKTKTQKRAEVDYTETVSNFQLNSKVKNSFEVSELFVKEFTIEIDNQDNPELEIKKISLFQNPVSILADLKANENYTFKIDSKLSAPAYDLAQSGIDFNQSYPRATISNLDKIDNPKDADSSKTFWQTPLFMWLCIGFAVLIIGYFAMTMIKDLNKEN</sequence>
<proteinExistence type="predicted"/>
<dbReference type="eggNOG" id="ENOG502Z9BT">
    <property type="taxonomic scope" value="Bacteria"/>
</dbReference>
<protein>
    <recommendedName>
        <fullName evidence="5">DUF3999 family protein</fullName>
    </recommendedName>
</protein>
<dbReference type="RefSeq" id="WP_034972959.1">
    <property type="nucleotide sequence ID" value="NZ_FOFI01000002.1"/>
</dbReference>
<dbReference type="AlphaFoldDB" id="A0A085BL76"/>
<dbReference type="STRING" id="421072.SAMN04488097_1173"/>
<keyword evidence="1" id="KW-1133">Transmembrane helix</keyword>
<comment type="caution">
    <text evidence="3">The sequence shown here is derived from an EMBL/GenBank/DDBJ whole genome shotgun (WGS) entry which is preliminary data.</text>
</comment>
<accession>A0A085BL76</accession>
<name>A0A085BL76_9FLAO</name>
<evidence type="ECO:0000313" key="3">
    <source>
        <dbReference type="EMBL" id="KFC23221.1"/>
    </source>
</evidence>
<keyword evidence="4" id="KW-1185">Reference proteome</keyword>
<keyword evidence="1" id="KW-0472">Membrane</keyword>
<evidence type="ECO:0000313" key="4">
    <source>
        <dbReference type="Proteomes" id="UP000028623"/>
    </source>
</evidence>
<keyword evidence="1" id="KW-0812">Transmembrane</keyword>
<reference evidence="3 4" key="1">
    <citation type="submission" date="2014-07" db="EMBL/GenBank/DDBJ databases">
        <title>Epilithonimonas lactis LMG 22401 Genome.</title>
        <authorList>
            <person name="Pipes S.E."/>
            <person name="Stropko S.J."/>
        </authorList>
    </citation>
    <scope>NUCLEOTIDE SEQUENCE [LARGE SCALE GENOMIC DNA]</scope>
    <source>
        <strain evidence="3 4">LMG 24401</strain>
    </source>
</reference>
<evidence type="ECO:0008006" key="5">
    <source>
        <dbReference type="Google" id="ProtNLM"/>
    </source>
</evidence>
<organism evidence="3 4">
    <name type="scientific">Epilithonimonas lactis</name>
    <dbReference type="NCBI Taxonomy" id="421072"/>
    <lineage>
        <taxon>Bacteria</taxon>
        <taxon>Pseudomonadati</taxon>
        <taxon>Bacteroidota</taxon>
        <taxon>Flavobacteriia</taxon>
        <taxon>Flavobacteriales</taxon>
        <taxon>Weeksellaceae</taxon>
        <taxon>Chryseobacterium group</taxon>
        <taxon>Epilithonimonas</taxon>
    </lineage>
</organism>
<gene>
    <name evidence="3" type="ORF">IO89_01090</name>
</gene>
<dbReference type="OrthoDB" id="994644at2"/>
<keyword evidence="2" id="KW-0732">Signal</keyword>
<evidence type="ECO:0000256" key="1">
    <source>
        <dbReference type="SAM" id="Phobius"/>
    </source>
</evidence>
<dbReference type="Proteomes" id="UP000028623">
    <property type="component" value="Unassembled WGS sequence"/>
</dbReference>
<feature type="signal peptide" evidence="2">
    <location>
        <begin position="1"/>
        <end position="21"/>
    </location>
</feature>
<dbReference type="EMBL" id="JPLY01000001">
    <property type="protein sequence ID" value="KFC23221.1"/>
    <property type="molecule type" value="Genomic_DNA"/>
</dbReference>